<accession>A0ABY8UHI8</accession>
<keyword evidence="2" id="KW-1185">Reference proteome</keyword>
<evidence type="ECO:0000313" key="1">
    <source>
        <dbReference type="EMBL" id="WIA19881.1"/>
    </source>
</evidence>
<dbReference type="EMBL" id="CP126218">
    <property type="protein sequence ID" value="WIA19881.1"/>
    <property type="molecule type" value="Genomic_DNA"/>
</dbReference>
<gene>
    <name evidence="1" type="ORF">OEZ85_005781</name>
</gene>
<evidence type="ECO:0000313" key="2">
    <source>
        <dbReference type="Proteomes" id="UP001244341"/>
    </source>
</evidence>
<dbReference type="Gene3D" id="2.120.10.30">
    <property type="entry name" value="TolB, C-terminal domain"/>
    <property type="match status" value="1"/>
</dbReference>
<dbReference type="InterPro" id="IPR011042">
    <property type="entry name" value="6-blade_b-propeller_TolB-like"/>
</dbReference>
<reference evidence="1 2" key="1">
    <citation type="submission" date="2023-05" db="EMBL/GenBank/DDBJ databases">
        <title>A 100% complete, gapless, phased diploid assembly of the Scenedesmus obliquus UTEX 3031 genome.</title>
        <authorList>
            <person name="Biondi T.C."/>
            <person name="Hanschen E.R."/>
            <person name="Kwon T."/>
            <person name="Eng W."/>
            <person name="Kruse C.P.S."/>
            <person name="Koehler S.I."/>
            <person name="Kunde Y."/>
            <person name="Gleasner C.D."/>
            <person name="You Mak K.T."/>
            <person name="Polle J."/>
            <person name="Hovde B.T."/>
            <person name="Starkenburg S.R."/>
        </authorList>
    </citation>
    <scope>NUCLEOTIDE SEQUENCE [LARGE SCALE GENOMIC DNA]</scope>
    <source>
        <strain evidence="1 2">DOE0152z</strain>
    </source>
</reference>
<dbReference type="SUPFAM" id="SSF50974">
    <property type="entry name" value="Nitrous oxide reductase, N-terminal domain"/>
    <property type="match status" value="1"/>
</dbReference>
<sequence length="267" mass="27355">MAAGADFCLPRSCSGSPGPEWTNSSCAFMPVGSQCTAACPSGQQGIGYVASCTIGGWQVTARDCSTIIVEVPTCKSLPTPSAPAGSTGWAADCVGRGDGETCRAACAVSNDIMSSYTGPGYSAVCQPGQWTLQPGGECKACVTSFSGVGRNPGETGNSKYGVLPTNDGRFVLVADRFNNRVLVFSARDLTYITEWQGLQFATGLAQAPGNNGKVYVSANDIGISLMYEVDPSTGAVTTQSVYALGFGVDVASDGTVYGTYSSSQVVG</sequence>
<organism evidence="1 2">
    <name type="scientific">Tetradesmus obliquus</name>
    <name type="common">Green alga</name>
    <name type="synonym">Acutodesmus obliquus</name>
    <dbReference type="NCBI Taxonomy" id="3088"/>
    <lineage>
        <taxon>Eukaryota</taxon>
        <taxon>Viridiplantae</taxon>
        <taxon>Chlorophyta</taxon>
        <taxon>core chlorophytes</taxon>
        <taxon>Chlorophyceae</taxon>
        <taxon>CS clade</taxon>
        <taxon>Sphaeropleales</taxon>
        <taxon>Scenedesmaceae</taxon>
        <taxon>Tetradesmus</taxon>
    </lineage>
</organism>
<name>A0ABY8UHI8_TETOB</name>
<dbReference type="InterPro" id="IPR011045">
    <property type="entry name" value="N2O_reductase_N"/>
</dbReference>
<protein>
    <submittedName>
        <fullName evidence="1">Uncharacterized protein</fullName>
    </submittedName>
</protein>
<dbReference type="Proteomes" id="UP001244341">
    <property type="component" value="Chromosome 11b"/>
</dbReference>
<proteinExistence type="predicted"/>